<dbReference type="EMBL" id="JAHIBW010000029">
    <property type="protein sequence ID" value="KAG7296009.1"/>
    <property type="molecule type" value="Genomic_DNA"/>
</dbReference>
<dbReference type="Proteomes" id="UP000823941">
    <property type="component" value="Chromosome 29"/>
</dbReference>
<feature type="region of interest" description="Disordered" evidence="1">
    <location>
        <begin position="73"/>
        <end position="114"/>
    </location>
</feature>
<evidence type="ECO:0000256" key="1">
    <source>
        <dbReference type="SAM" id="MobiDB-lite"/>
    </source>
</evidence>
<evidence type="ECO:0000313" key="3">
    <source>
        <dbReference type="Proteomes" id="UP000823941"/>
    </source>
</evidence>
<accession>A0ABQ7PSR0</accession>
<organism evidence="2 3">
    <name type="scientific">Plutella xylostella</name>
    <name type="common">Diamondback moth</name>
    <name type="synonym">Plutella maculipennis</name>
    <dbReference type="NCBI Taxonomy" id="51655"/>
    <lineage>
        <taxon>Eukaryota</taxon>
        <taxon>Metazoa</taxon>
        <taxon>Ecdysozoa</taxon>
        <taxon>Arthropoda</taxon>
        <taxon>Hexapoda</taxon>
        <taxon>Insecta</taxon>
        <taxon>Pterygota</taxon>
        <taxon>Neoptera</taxon>
        <taxon>Endopterygota</taxon>
        <taxon>Lepidoptera</taxon>
        <taxon>Glossata</taxon>
        <taxon>Ditrysia</taxon>
        <taxon>Yponomeutoidea</taxon>
        <taxon>Plutellidae</taxon>
        <taxon>Plutella</taxon>
    </lineage>
</organism>
<feature type="compositionally biased region" description="Polar residues" evidence="1">
    <location>
        <begin position="73"/>
        <end position="84"/>
    </location>
</feature>
<protein>
    <submittedName>
        <fullName evidence="2">Uncharacterized protein</fullName>
    </submittedName>
</protein>
<name>A0ABQ7PSR0_PLUXY</name>
<feature type="compositionally biased region" description="Basic residues" evidence="1">
    <location>
        <begin position="93"/>
        <end position="114"/>
    </location>
</feature>
<reference evidence="2 3" key="1">
    <citation type="submission" date="2021-06" db="EMBL/GenBank/DDBJ databases">
        <title>A haploid diamondback moth (Plutella xylostella L.) genome assembly resolves 31 chromosomes and identifies a diamide resistance mutation.</title>
        <authorList>
            <person name="Ward C.M."/>
            <person name="Perry K.D."/>
            <person name="Baker G."/>
            <person name="Powis K."/>
            <person name="Heckel D.G."/>
            <person name="Baxter S.W."/>
        </authorList>
    </citation>
    <scope>NUCLEOTIDE SEQUENCE [LARGE SCALE GENOMIC DNA]</scope>
    <source>
        <strain evidence="2 3">LV</strain>
        <tissue evidence="2">Single pupa</tissue>
    </source>
</reference>
<sequence length="114" mass="12162">MRPRRARHESERPEIVRVPPIGWAGGPWRRALSGCRDAAARVAALPVTRTPEGDRGRVAAPARDAPRCRCASATSATTELSHSPSAAGIATRPGRRAARAAARRPARRRASRGA</sequence>
<evidence type="ECO:0000313" key="2">
    <source>
        <dbReference type="EMBL" id="KAG7296009.1"/>
    </source>
</evidence>
<comment type="caution">
    <text evidence="2">The sequence shown here is derived from an EMBL/GenBank/DDBJ whole genome shotgun (WGS) entry which is preliminary data.</text>
</comment>
<keyword evidence="3" id="KW-1185">Reference proteome</keyword>
<proteinExistence type="predicted"/>
<gene>
    <name evidence="2" type="ORF">JYU34_021105</name>
</gene>